<dbReference type="InterPro" id="IPR002524">
    <property type="entry name" value="Cation_efflux"/>
</dbReference>
<reference evidence="9 10" key="1">
    <citation type="journal article" date="2019" name="Front. Microbiol.">
        <title>Ammonia Oxidation by the Arctic Terrestrial Thaumarchaeote Candidatus Nitrosocosmicus arcticus Is Stimulated by Increasing Temperatures.</title>
        <authorList>
            <person name="Alves R.J.E."/>
            <person name="Kerou M."/>
            <person name="Zappe A."/>
            <person name="Bittner R."/>
            <person name="Abby S.S."/>
            <person name="Schmidt H.A."/>
            <person name="Pfeifer K."/>
            <person name="Schleper C."/>
        </authorList>
    </citation>
    <scope>NUCLEOTIDE SEQUENCE [LARGE SCALE GENOMIC DNA]</scope>
    <source>
        <strain evidence="9 10">Kfb</strain>
    </source>
</reference>
<proteinExistence type="predicted"/>
<dbReference type="Pfam" id="PF01545">
    <property type="entry name" value="Cation_efflux"/>
    <property type="match status" value="1"/>
</dbReference>
<dbReference type="InterPro" id="IPR027470">
    <property type="entry name" value="Cation_efflux_CTD"/>
</dbReference>
<dbReference type="PANTHER" id="PTHR13414:SF9">
    <property type="entry name" value="PROTON-COUPLED ZINC ANTIPORTER SLC30A9, MITOCHONDRIAL"/>
    <property type="match status" value="1"/>
</dbReference>
<keyword evidence="10" id="KW-1185">Reference proteome</keyword>
<keyword evidence="4 6" id="KW-1133">Transmembrane helix</keyword>
<dbReference type="GO" id="GO:0006829">
    <property type="term" value="P:zinc ion transport"/>
    <property type="evidence" value="ECO:0007669"/>
    <property type="project" value="InterPro"/>
</dbReference>
<dbReference type="NCBIfam" id="TIGR01297">
    <property type="entry name" value="CDF"/>
    <property type="match status" value="1"/>
</dbReference>
<evidence type="ECO:0000259" key="8">
    <source>
        <dbReference type="Pfam" id="PF16916"/>
    </source>
</evidence>
<name>A0A557SVW9_9ARCH</name>
<dbReference type="SUPFAM" id="SSF160240">
    <property type="entry name" value="Cation efflux protein cytoplasmic domain-like"/>
    <property type="match status" value="1"/>
</dbReference>
<dbReference type="RefSeq" id="WP_144730294.1">
    <property type="nucleotide sequence ID" value="NZ_ML675582.1"/>
</dbReference>
<keyword evidence="3 6" id="KW-0812">Transmembrane</keyword>
<dbReference type="GO" id="GO:0016020">
    <property type="term" value="C:membrane"/>
    <property type="evidence" value="ECO:0007669"/>
    <property type="project" value="UniProtKB-SubCell"/>
</dbReference>
<dbReference type="OrthoDB" id="290964at2157"/>
<evidence type="ECO:0000313" key="10">
    <source>
        <dbReference type="Proteomes" id="UP000315289"/>
    </source>
</evidence>
<dbReference type="PANTHER" id="PTHR13414">
    <property type="entry name" value="HUEL-CATION TRANSPORTER"/>
    <property type="match status" value="1"/>
</dbReference>
<sequence length="316" mass="34684">MVGAGESKKAIYAALFGNLAIAISKLIAALFTGSTSMWAETYHSFSDTFNQVLLLVGVKTSQKEANEKYPFGFGKEQFFWSFVVAILIFGVSGVLSLEHGISYFLSGHDTHSVENSFINYIILAIAFVFEANAIRIAFALFRKTIGDRSDKLTLPVLFTELKENKDPVIITVLVEDAAALLGIVIAAVALLLSDVTGNTAYDAIGSLLIGMVLMVFALFLARENRGMLIGEAMSKRDYEKINDAIANIPEVRNIKSIRTMHFAAEDVLIAIEVSLIENLSTDTIESVINDIENKIKEAIPYVNHSKIYVELAQESK</sequence>
<dbReference type="GO" id="GO:0008324">
    <property type="term" value="F:monoatomic cation transmembrane transporter activity"/>
    <property type="evidence" value="ECO:0007669"/>
    <property type="project" value="InterPro"/>
</dbReference>
<feature type="domain" description="Cation efflux protein cytoplasmic" evidence="8">
    <location>
        <begin position="235"/>
        <end position="310"/>
    </location>
</feature>
<evidence type="ECO:0000259" key="7">
    <source>
        <dbReference type="Pfam" id="PF01545"/>
    </source>
</evidence>
<evidence type="ECO:0000256" key="1">
    <source>
        <dbReference type="ARBA" id="ARBA00004141"/>
    </source>
</evidence>
<dbReference type="InterPro" id="IPR040177">
    <property type="entry name" value="SLC30A9"/>
</dbReference>
<dbReference type="Proteomes" id="UP000315289">
    <property type="component" value="Unassembled WGS sequence"/>
</dbReference>
<evidence type="ECO:0000313" key="9">
    <source>
        <dbReference type="EMBL" id="TVP40757.1"/>
    </source>
</evidence>
<gene>
    <name evidence="9" type="ORF">NARC_60144</name>
</gene>
<dbReference type="InterPro" id="IPR036837">
    <property type="entry name" value="Cation_efflux_CTD_sf"/>
</dbReference>
<keyword evidence="2" id="KW-0813">Transport</keyword>
<feature type="transmembrane region" description="Helical" evidence="6">
    <location>
        <begin position="78"/>
        <end position="97"/>
    </location>
</feature>
<feature type="transmembrane region" description="Helical" evidence="6">
    <location>
        <begin position="12"/>
        <end position="31"/>
    </location>
</feature>
<feature type="transmembrane region" description="Helical" evidence="6">
    <location>
        <begin position="168"/>
        <end position="191"/>
    </location>
</feature>
<evidence type="ECO:0000256" key="3">
    <source>
        <dbReference type="ARBA" id="ARBA00022692"/>
    </source>
</evidence>
<evidence type="ECO:0000256" key="5">
    <source>
        <dbReference type="ARBA" id="ARBA00023136"/>
    </source>
</evidence>
<evidence type="ECO:0000256" key="4">
    <source>
        <dbReference type="ARBA" id="ARBA00022989"/>
    </source>
</evidence>
<evidence type="ECO:0000256" key="2">
    <source>
        <dbReference type="ARBA" id="ARBA00022448"/>
    </source>
</evidence>
<comment type="caution">
    <text evidence="9">The sequence shown here is derived from an EMBL/GenBank/DDBJ whole genome shotgun (WGS) entry which is preliminary data.</text>
</comment>
<dbReference type="EMBL" id="VOAH01000006">
    <property type="protein sequence ID" value="TVP40757.1"/>
    <property type="molecule type" value="Genomic_DNA"/>
</dbReference>
<dbReference type="Pfam" id="PF16916">
    <property type="entry name" value="ZT_dimer"/>
    <property type="match status" value="1"/>
</dbReference>
<keyword evidence="5 6" id="KW-0472">Membrane</keyword>
<dbReference type="Gene3D" id="1.20.1510.10">
    <property type="entry name" value="Cation efflux protein transmembrane domain"/>
    <property type="match status" value="1"/>
</dbReference>
<feature type="transmembrane region" description="Helical" evidence="6">
    <location>
        <begin position="203"/>
        <end position="221"/>
    </location>
</feature>
<comment type="subcellular location">
    <subcellularLocation>
        <location evidence="1">Membrane</location>
        <topology evidence="1">Multi-pass membrane protein</topology>
    </subcellularLocation>
</comment>
<organism evidence="9 10">
    <name type="scientific">Candidatus Nitrosocosmicus arcticus</name>
    <dbReference type="NCBI Taxonomy" id="2035267"/>
    <lineage>
        <taxon>Archaea</taxon>
        <taxon>Nitrososphaerota</taxon>
        <taxon>Nitrososphaeria</taxon>
        <taxon>Nitrososphaerales</taxon>
        <taxon>Nitrososphaeraceae</taxon>
        <taxon>Candidatus Nitrosocosmicus</taxon>
    </lineage>
</organism>
<dbReference type="Gene3D" id="3.30.70.1350">
    <property type="entry name" value="Cation efflux protein, cytoplasmic domain"/>
    <property type="match status" value="1"/>
</dbReference>
<dbReference type="InterPro" id="IPR027469">
    <property type="entry name" value="Cation_efflux_TMD_sf"/>
</dbReference>
<dbReference type="AlphaFoldDB" id="A0A557SVW9"/>
<evidence type="ECO:0000256" key="6">
    <source>
        <dbReference type="SAM" id="Phobius"/>
    </source>
</evidence>
<dbReference type="SUPFAM" id="SSF161111">
    <property type="entry name" value="Cation efflux protein transmembrane domain-like"/>
    <property type="match status" value="1"/>
</dbReference>
<feature type="transmembrane region" description="Helical" evidence="6">
    <location>
        <begin position="117"/>
        <end position="141"/>
    </location>
</feature>
<protein>
    <submittedName>
        <fullName evidence="9">Putative Co/Zn/Cd cation transporter</fullName>
    </submittedName>
</protein>
<accession>A0A557SVW9</accession>
<dbReference type="InterPro" id="IPR058533">
    <property type="entry name" value="Cation_efflux_TM"/>
</dbReference>
<feature type="domain" description="Cation efflux protein transmembrane" evidence="7">
    <location>
        <begin position="12"/>
        <end position="228"/>
    </location>
</feature>